<comment type="caution">
    <text evidence="2">The sequence shown here is derived from an EMBL/GenBank/DDBJ whole genome shotgun (WGS) entry which is preliminary data.</text>
</comment>
<keyword evidence="1" id="KW-0472">Membrane</keyword>
<reference evidence="2 3" key="1">
    <citation type="submission" date="2018-02" db="EMBL/GenBank/DDBJ databases">
        <title>Metagenomics reveals mixed infection of spiroplasma and phytoplasma in chicory.</title>
        <authorList>
            <person name="Polano C."/>
            <person name="Moruzzi S."/>
            <person name="Ermacora P."/>
            <person name="Ferrini F."/>
            <person name="Martini M."/>
            <person name="Firrao G."/>
        </authorList>
    </citation>
    <scope>NUCLEOTIDE SEQUENCE [LARGE SCALE GENOMIC DNA]</scope>
    <source>
        <strain evidence="2 3">ChiP</strain>
    </source>
</reference>
<feature type="transmembrane region" description="Helical" evidence="1">
    <location>
        <begin position="15"/>
        <end position="40"/>
    </location>
</feature>
<protein>
    <submittedName>
        <fullName evidence="2">Uncharacterized protein</fullName>
    </submittedName>
</protein>
<name>A0A2S8NSP3_9MOLU</name>
<feature type="non-terminal residue" evidence="2">
    <location>
        <position position="1"/>
    </location>
</feature>
<keyword evidence="1" id="KW-0812">Transmembrane</keyword>
<sequence length="66" mass="8382">IVLRILDIFLYLLKIWFFILQKVIIILRFVFIFWGFFVYFHAEKEQKQTKYPKDIFKYLKNKFQKN</sequence>
<dbReference type="AlphaFoldDB" id="A0A2S8NSP3"/>
<evidence type="ECO:0000313" key="2">
    <source>
        <dbReference type="EMBL" id="PQP79024.1"/>
    </source>
</evidence>
<gene>
    <name evidence="2" type="ORF">C6B37_02710</name>
</gene>
<dbReference type="Proteomes" id="UP000238672">
    <property type="component" value="Unassembled WGS sequence"/>
</dbReference>
<dbReference type="EMBL" id="PUUG01000112">
    <property type="protein sequence ID" value="PQP79024.1"/>
    <property type="molecule type" value="Genomic_DNA"/>
</dbReference>
<evidence type="ECO:0000313" key="3">
    <source>
        <dbReference type="Proteomes" id="UP000238672"/>
    </source>
</evidence>
<organism evidence="2 3">
    <name type="scientific">Candidatus Phytoplasma phoenicium</name>
    <dbReference type="NCBI Taxonomy" id="198422"/>
    <lineage>
        <taxon>Bacteria</taxon>
        <taxon>Bacillati</taxon>
        <taxon>Mycoplasmatota</taxon>
        <taxon>Mollicutes</taxon>
        <taxon>Acholeplasmatales</taxon>
        <taxon>Acholeplasmataceae</taxon>
        <taxon>Candidatus Phytoplasma</taxon>
        <taxon>16SrIX (Pigeon pea witches'-broom group)</taxon>
    </lineage>
</organism>
<keyword evidence="1" id="KW-1133">Transmembrane helix</keyword>
<accession>A0A2S8NSP3</accession>
<proteinExistence type="predicted"/>
<keyword evidence="3" id="KW-1185">Reference proteome</keyword>
<evidence type="ECO:0000256" key="1">
    <source>
        <dbReference type="SAM" id="Phobius"/>
    </source>
</evidence>